<dbReference type="PANTHER" id="PTHR43163">
    <property type="entry name" value="DIPEPTIDE TRANSPORT SYSTEM PERMEASE PROTEIN DPPB-RELATED"/>
    <property type="match status" value="1"/>
</dbReference>
<accession>A0ABV6DE25</accession>
<evidence type="ECO:0000259" key="8">
    <source>
        <dbReference type="PROSITE" id="PS50928"/>
    </source>
</evidence>
<feature type="domain" description="ABC transmembrane type-1" evidence="8">
    <location>
        <begin position="95"/>
        <end position="302"/>
    </location>
</feature>
<dbReference type="InterPro" id="IPR035906">
    <property type="entry name" value="MetI-like_sf"/>
</dbReference>
<dbReference type="Proteomes" id="UP001589776">
    <property type="component" value="Unassembled WGS sequence"/>
</dbReference>
<dbReference type="Pfam" id="PF00528">
    <property type="entry name" value="BPD_transp_1"/>
    <property type="match status" value="1"/>
</dbReference>
<evidence type="ECO:0000256" key="1">
    <source>
        <dbReference type="ARBA" id="ARBA00004651"/>
    </source>
</evidence>
<feature type="transmembrane region" description="Helical" evidence="7">
    <location>
        <begin position="99"/>
        <end position="122"/>
    </location>
</feature>
<keyword evidence="2 7" id="KW-0813">Transport</keyword>
<keyword evidence="5 7" id="KW-1133">Transmembrane helix</keyword>
<organism evidence="9 10">
    <name type="scientific">Paenibacillus chartarius</name>
    <dbReference type="NCBI Taxonomy" id="747481"/>
    <lineage>
        <taxon>Bacteria</taxon>
        <taxon>Bacillati</taxon>
        <taxon>Bacillota</taxon>
        <taxon>Bacilli</taxon>
        <taxon>Bacillales</taxon>
        <taxon>Paenibacillaceae</taxon>
        <taxon>Paenibacillus</taxon>
    </lineage>
</organism>
<dbReference type="SUPFAM" id="SSF161098">
    <property type="entry name" value="MetI-like"/>
    <property type="match status" value="1"/>
</dbReference>
<dbReference type="CDD" id="cd06261">
    <property type="entry name" value="TM_PBP2"/>
    <property type="match status" value="1"/>
</dbReference>
<feature type="transmembrane region" description="Helical" evidence="7">
    <location>
        <begin position="9"/>
        <end position="30"/>
    </location>
</feature>
<feature type="transmembrane region" description="Helical" evidence="7">
    <location>
        <begin position="176"/>
        <end position="196"/>
    </location>
</feature>
<comment type="caution">
    <text evidence="9">The sequence shown here is derived from an EMBL/GenBank/DDBJ whole genome shotgun (WGS) entry which is preliminary data.</text>
</comment>
<comment type="subcellular location">
    <subcellularLocation>
        <location evidence="1 7">Cell membrane</location>
        <topology evidence="1 7">Multi-pass membrane protein</topology>
    </subcellularLocation>
</comment>
<evidence type="ECO:0000313" key="10">
    <source>
        <dbReference type="Proteomes" id="UP001589776"/>
    </source>
</evidence>
<protein>
    <submittedName>
        <fullName evidence="9">ABC transporter permease</fullName>
    </submittedName>
</protein>
<comment type="similarity">
    <text evidence="7">Belongs to the binding-protein-dependent transport system permease family.</text>
</comment>
<evidence type="ECO:0000256" key="2">
    <source>
        <dbReference type="ARBA" id="ARBA00022448"/>
    </source>
</evidence>
<keyword evidence="4 7" id="KW-0812">Transmembrane</keyword>
<evidence type="ECO:0000256" key="4">
    <source>
        <dbReference type="ARBA" id="ARBA00022692"/>
    </source>
</evidence>
<dbReference type="Pfam" id="PF19300">
    <property type="entry name" value="BPD_transp_1_N"/>
    <property type="match status" value="1"/>
</dbReference>
<name>A0ABV6DE25_9BACL</name>
<dbReference type="EMBL" id="JBHLWN010000001">
    <property type="protein sequence ID" value="MFC0210888.1"/>
    <property type="molecule type" value="Genomic_DNA"/>
</dbReference>
<evidence type="ECO:0000256" key="6">
    <source>
        <dbReference type="ARBA" id="ARBA00023136"/>
    </source>
</evidence>
<feature type="transmembrane region" description="Helical" evidence="7">
    <location>
        <begin position="241"/>
        <end position="263"/>
    </location>
</feature>
<evidence type="ECO:0000256" key="5">
    <source>
        <dbReference type="ARBA" id="ARBA00022989"/>
    </source>
</evidence>
<feature type="transmembrane region" description="Helical" evidence="7">
    <location>
        <begin position="134"/>
        <end position="156"/>
    </location>
</feature>
<sequence>MFHYIVRRVLISIPVLLGITILNFAIIKFAPGNPVDMFIDPNTPKEMLDLRKELLGLNDPLPIQYVKWLSLLFQGEMGYSFSSYTPVAKLIGERLGPTLLLAGSALLVGMLIAIPAGVISALKQNTKFDYLVTAFSFIGISIPQFFLGLGLIYVFAVHLKLLPTGGMFTLGGAGGAWDSISHMILPVFVLGIVIAGKKVRYVRAAMLDVLNQDYLRTAHAKGLHPFLVTNKHALRNAMLPIITVVGFEIPLLLGGSILIEQIFQWPGIGQLTYMSILSRDYPTLMGLNLIAALIVLGTNLLTDIAYSAADPRITYH</sequence>
<keyword evidence="6 7" id="KW-0472">Membrane</keyword>
<dbReference type="Gene3D" id="1.10.3720.10">
    <property type="entry name" value="MetI-like"/>
    <property type="match status" value="1"/>
</dbReference>
<feature type="transmembrane region" description="Helical" evidence="7">
    <location>
        <begin position="283"/>
        <end position="302"/>
    </location>
</feature>
<dbReference type="PROSITE" id="PS50928">
    <property type="entry name" value="ABC_TM1"/>
    <property type="match status" value="1"/>
</dbReference>
<evidence type="ECO:0000256" key="7">
    <source>
        <dbReference type="RuleBase" id="RU363032"/>
    </source>
</evidence>
<reference evidence="9 10" key="1">
    <citation type="submission" date="2024-09" db="EMBL/GenBank/DDBJ databases">
        <authorList>
            <person name="Sun Q."/>
            <person name="Mori K."/>
        </authorList>
    </citation>
    <scope>NUCLEOTIDE SEQUENCE [LARGE SCALE GENOMIC DNA]</scope>
    <source>
        <strain evidence="9 10">CCM 7759</strain>
    </source>
</reference>
<dbReference type="InterPro" id="IPR000515">
    <property type="entry name" value="MetI-like"/>
</dbReference>
<keyword evidence="10" id="KW-1185">Reference proteome</keyword>
<dbReference type="RefSeq" id="WP_377467444.1">
    <property type="nucleotide sequence ID" value="NZ_JBHLWN010000001.1"/>
</dbReference>
<evidence type="ECO:0000313" key="9">
    <source>
        <dbReference type="EMBL" id="MFC0210888.1"/>
    </source>
</evidence>
<dbReference type="PANTHER" id="PTHR43163:SF6">
    <property type="entry name" value="DIPEPTIDE TRANSPORT SYSTEM PERMEASE PROTEIN DPPB-RELATED"/>
    <property type="match status" value="1"/>
</dbReference>
<proteinExistence type="inferred from homology"/>
<gene>
    <name evidence="9" type="ORF">ACFFK0_00235</name>
</gene>
<dbReference type="InterPro" id="IPR045621">
    <property type="entry name" value="BPD_transp_1_N"/>
</dbReference>
<keyword evidence="3" id="KW-1003">Cell membrane</keyword>
<evidence type="ECO:0000256" key="3">
    <source>
        <dbReference type="ARBA" id="ARBA00022475"/>
    </source>
</evidence>